<dbReference type="Pfam" id="PF12770">
    <property type="entry name" value="CHAT"/>
    <property type="match status" value="1"/>
</dbReference>
<dbReference type="PANTHER" id="PTHR10098">
    <property type="entry name" value="RAPSYN-RELATED"/>
    <property type="match status" value="1"/>
</dbReference>
<evidence type="ECO:0000313" key="4">
    <source>
        <dbReference type="Proteomes" id="UP000027456"/>
    </source>
</evidence>
<gene>
    <name evidence="3" type="ORF">V565_130810</name>
</gene>
<dbReference type="PANTHER" id="PTHR10098:SF108">
    <property type="entry name" value="TETRATRICOPEPTIDE REPEAT PROTEIN 28"/>
    <property type="match status" value="1"/>
</dbReference>
<evidence type="ECO:0000313" key="3">
    <source>
        <dbReference type="EMBL" id="KEP48214.1"/>
    </source>
</evidence>
<name>A0A074RN03_9AGAM</name>
<dbReference type="HOGENOM" id="CLU_001305_0_1_1"/>
<dbReference type="AlphaFoldDB" id="A0A074RN03"/>
<dbReference type="SUPFAM" id="SSF81901">
    <property type="entry name" value="HCP-like"/>
    <property type="match status" value="2"/>
</dbReference>
<dbReference type="SUPFAM" id="SSF48452">
    <property type="entry name" value="TPR-like"/>
    <property type="match status" value="1"/>
</dbReference>
<proteinExistence type="predicted"/>
<comment type="caution">
    <text evidence="3">The sequence shown here is derived from an EMBL/GenBank/DDBJ whole genome shotgun (WGS) entry which is preliminary data.</text>
</comment>
<dbReference type="EMBL" id="AZST01000556">
    <property type="protein sequence ID" value="KEP48214.1"/>
    <property type="molecule type" value="Genomic_DNA"/>
</dbReference>
<dbReference type="InterPro" id="IPR024983">
    <property type="entry name" value="CHAT_dom"/>
</dbReference>
<keyword evidence="4" id="KW-1185">Reference proteome</keyword>
<dbReference type="STRING" id="1423351.A0A074RN03"/>
<accession>A0A074RN03</accession>
<feature type="domain" description="CHAT" evidence="2">
    <location>
        <begin position="848"/>
        <end position="1128"/>
    </location>
</feature>
<dbReference type="Gene3D" id="1.25.40.10">
    <property type="entry name" value="Tetratricopeptide repeat domain"/>
    <property type="match status" value="4"/>
</dbReference>
<dbReference type="OrthoDB" id="9991317at2759"/>
<protein>
    <submittedName>
        <fullName evidence="3">Aromatic di-alanine and TPR containing protein</fullName>
    </submittedName>
</protein>
<evidence type="ECO:0000259" key="2">
    <source>
        <dbReference type="Pfam" id="PF12770"/>
    </source>
</evidence>
<dbReference type="InterPro" id="IPR011990">
    <property type="entry name" value="TPR-like_helical_dom_sf"/>
</dbReference>
<dbReference type="Proteomes" id="UP000027456">
    <property type="component" value="Unassembled WGS sequence"/>
</dbReference>
<evidence type="ECO:0000256" key="1">
    <source>
        <dbReference type="SAM" id="MobiDB-lite"/>
    </source>
</evidence>
<feature type="compositionally biased region" description="Basic and acidic residues" evidence="1">
    <location>
        <begin position="1"/>
        <end position="26"/>
    </location>
</feature>
<reference evidence="3 4" key="1">
    <citation type="submission" date="2013-12" db="EMBL/GenBank/DDBJ databases">
        <authorList>
            <person name="Cubeta M."/>
            <person name="Pakala S."/>
            <person name="Fedorova N."/>
            <person name="Thomas E."/>
            <person name="Dean R."/>
            <person name="Jabaji S."/>
            <person name="Neate S."/>
            <person name="Toda T."/>
            <person name="Tavantzis S."/>
            <person name="Vilgalys R."/>
            <person name="Bharathan N."/>
            <person name="Pakala S."/>
            <person name="Losada L.S."/>
            <person name="Zafar N."/>
            <person name="Nierman W."/>
        </authorList>
    </citation>
    <scope>NUCLEOTIDE SEQUENCE [LARGE SCALE GENOMIC DNA]</scope>
    <source>
        <strain evidence="3 4">123E</strain>
    </source>
</reference>
<sequence length="1128" mass="125706">MLQDNAHDALEKTSETEAPEKPHVITDDDQNVEDSNKLGRPHLVQFQAAGVTSELKCSAKAKQLEDLGLPYKEQYERLGQLTDLEKAIECDTRALALTPDGDPAMPHLYANLGVSYSYRYQRLGELTDLDKGIACETHALALATDGPWSMSCRHANLGASYSNRYRRLGELADLEKAIECKIHALASTPHMPRRHASLGMSYNDRYQRLGEPADLEKAAECHTRALALSSDGHPDMSERHANLGVIYSDRYRRLGELSDLEKAIEYSLRALAFTPDGRSDMPRWRSHLGVLYTDRYQRLGELVDLEKAIEYHSLAVESTPDSHSEASDRHASLGASYTHRYRRLGDLTDLDKAIDCTVHALALTPDDHPKISERHAGMGTPYTDRYKRLGELTDLEKAMACATRALALTPAGHPDMPDRHASLGVSYMNRYRRLNELADLEKSIECLSRALALTPDGHPDMPQRHAALGTSYFARYRHLGDLADLDKDIECYTRAFELTPDGHPDMLDRHASLGVSYNNRYQRSGELADLDKAIEYHIHGLALAPTGHPNLTKQYLNYALSLLQKFKHTRQSTCLVDCWEAFRKASQDFTGAPHDKFHHALRWASVASELIFFNPIVPYRTAIDLLPQFIWLGVTASQRYQNLSMAKTLATDACFEAILCSDHSLALEWLEHARCVVWSQSLMLRSPLDQLHSSCPDLATQIQSVASQLDNSSFQPQLILTTLSDSIDAEQAGRQRRRLAVEYHSLLTQIRQLPGFETFLQPSKASELVGAVRDGPVVVINCHWHQCDALLIMPGSKKVGHLALPDFTEKKARQARSELEVLLKQRGLRQRGVRVRPQPGFEDGIESVLRILWSNIIKPVLDYLGYIVETTKPLPHITWCPTGPLSFLPLHAAGDYSQTESRIYNYAVSSYIPTLSALLVSNPRALKQDCRILAIGQANTPEFNPLPGTIKELKHIKAQTHNKAQYSQLIGDQATTAAVLDAMEQHDWVHLACHAHQNVDDPTQSGFFLHDGTLDLSAINRRSFKDKGLAFLSACQTASGDEKLPDEAIHLASGMLMAGYPSVIATMWSVVDDDAPLVADKVYAQLVKDGTLGNGDAGRALHDAVAGLREKVGEKEFGRWVPYIHIGS</sequence>
<organism evidence="3 4">
    <name type="scientific">Rhizoctonia solani 123E</name>
    <dbReference type="NCBI Taxonomy" id="1423351"/>
    <lineage>
        <taxon>Eukaryota</taxon>
        <taxon>Fungi</taxon>
        <taxon>Dikarya</taxon>
        <taxon>Basidiomycota</taxon>
        <taxon>Agaricomycotina</taxon>
        <taxon>Agaricomycetes</taxon>
        <taxon>Cantharellales</taxon>
        <taxon>Ceratobasidiaceae</taxon>
        <taxon>Rhizoctonia</taxon>
    </lineage>
</organism>
<feature type="region of interest" description="Disordered" evidence="1">
    <location>
        <begin position="1"/>
        <end position="36"/>
    </location>
</feature>